<accession>A0A5C6T281</accession>
<dbReference type="FunFam" id="3.40.250.10:FF:000051">
    <property type="entry name" value="Protein tyrosine phosphatase (Pyp1), putative"/>
    <property type="match status" value="1"/>
</dbReference>
<dbReference type="InterPro" id="IPR029021">
    <property type="entry name" value="Prot-tyrosine_phosphatase-like"/>
</dbReference>
<dbReference type="Gene3D" id="3.90.190.10">
    <property type="entry name" value="Protein tyrosine phosphatase superfamily"/>
    <property type="match status" value="1"/>
</dbReference>
<dbReference type="EC" id="3.1.3.48" evidence="2"/>
<feature type="domain" description="Tyrosine specific protein phosphatases" evidence="5">
    <location>
        <begin position="829"/>
        <end position="954"/>
    </location>
</feature>
<dbReference type="InterPro" id="IPR000387">
    <property type="entry name" value="Tyr_Pase_dom"/>
</dbReference>
<evidence type="ECO:0000259" key="6">
    <source>
        <dbReference type="PROSITE" id="PS50206"/>
    </source>
</evidence>
<evidence type="ECO:0000259" key="4">
    <source>
        <dbReference type="PROSITE" id="PS50055"/>
    </source>
</evidence>
<feature type="compositionally biased region" description="Polar residues" evidence="3">
    <location>
        <begin position="193"/>
        <end position="202"/>
    </location>
</feature>
<dbReference type="SUPFAM" id="SSF52799">
    <property type="entry name" value="(Phosphotyrosine protein) phosphatases II"/>
    <property type="match status" value="1"/>
</dbReference>
<dbReference type="SMART" id="SM00404">
    <property type="entry name" value="PTPc_motif"/>
    <property type="match status" value="1"/>
</dbReference>
<name>A0A5C6T281_FUSOC</name>
<evidence type="ECO:0000313" key="8">
    <source>
        <dbReference type="Proteomes" id="UP000321331"/>
    </source>
</evidence>
<feature type="compositionally biased region" description="Polar residues" evidence="3">
    <location>
        <begin position="137"/>
        <end position="153"/>
    </location>
</feature>
<reference evidence="7 8" key="1">
    <citation type="submission" date="2019-07" db="EMBL/GenBank/DDBJ databases">
        <title>The First High-Quality Draft Genome Sequence of the Causal Agent of the Current Panama Disease Epidemic.</title>
        <authorList>
            <person name="Warmington R.J."/>
            <person name="Kay W."/>
            <person name="Jeffries A."/>
            <person name="Bebber D."/>
            <person name="Moore K."/>
            <person name="Studholme D.J."/>
        </authorList>
    </citation>
    <scope>NUCLEOTIDE SEQUENCE [LARGE SCALE GENOMIC DNA]</scope>
    <source>
        <strain evidence="7 8">TR4</strain>
    </source>
</reference>
<dbReference type="InterPro" id="IPR016130">
    <property type="entry name" value="Tyr_Pase_AS"/>
</dbReference>
<feature type="compositionally biased region" description="Low complexity" evidence="3">
    <location>
        <begin position="724"/>
        <end position="733"/>
    </location>
</feature>
<dbReference type="InterPro" id="IPR001763">
    <property type="entry name" value="Rhodanese-like_dom"/>
</dbReference>
<dbReference type="AlphaFoldDB" id="A0A5C6T281"/>
<feature type="domain" description="Tyrosine-protein phosphatase" evidence="4">
    <location>
        <begin position="592"/>
        <end position="963"/>
    </location>
</feature>
<evidence type="ECO:0000259" key="5">
    <source>
        <dbReference type="PROSITE" id="PS50056"/>
    </source>
</evidence>
<dbReference type="SMART" id="SM00450">
    <property type="entry name" value="RHOD"/>
    <property type="match status" value="1"/>
</dbReference>
<evidence type="ECO:0000256" key="2">
    <source>
        <dbReference type="ARBA" id="ARBA00013064"/>
    </source>
</evidence>
<feature type="region of interest" description="Disordered" evidence="3">
    <location>
        <begin position="193"/>
        <end position="318"/>
    </location>
</feature>
<dbReference type="PROSITE" id="PS50206">
    <property type="entry name" value="RHODANESE_3"/>
    <property type="match status" value="1"/>
</dbReference>
<feature type="region of interest" description="Disordered" evidence="3">
    <location>
        <begin position="700"/>
        <end position="742"/>
    </location>
</feature>
<dbReference type="PROSITE" id="PS50055">
    <property type="entry name" value="TYR_PHOSPHATASE_PTP"/>
    <property type="match status" value="1"/>
</dbReference>
<dbReference type="PROSITE" id="PS50056">
    <property type="entry name" value="TYR_PHOSPHATASE_2"/>
    <property type="match status" value="1"/>
</dbReference>
<gene>
    <name evidence="7" type="ORF">FocTR4_00001963</name>
</gene>
<dbReference type="GO" id="GO:0004725">
    <property type="term" value="F:protein tyrosine phosphatase activity"/>
    <property type="evidence" value="ECO:0007669"/>
    <property type="project" value="UniProtKB-EC"/>
</dbReference>
<dbReference type="CDD" id="cd01446">
    <property type="entry name" value="DSP_MapKP"/>
    <property type="match status" value="1"/>
</dbReference>
<evidence type="ECO:0000256" key="1">
    <source>
        <dbReference type="ARBA" id="ARBA00009649"/>
    </source>
</evidence>
<feature type="compositionally biased region" description="Basic and acidic residues" evidence="3">
    <location>
        <begin position="27"/>
        <end position="36"/>
    </location>
</feature>
<dbReference type="EMBL" id="VMNF01000007">
    <property type="protein sequence ID" value="TXC04489.1"/>
    <property type="molecule type" value="Genomic_DNA"/>
</dbReference>
<dbReference type="SUPFAM" id="SSF52821">
    <property type="entry name" value="Rhodanese/Cell cycle control phosphatase"/>
    <property type="match status" value="1"/>
</dbReference>
<feature type="compositionally biased region" description="Basic and acidic residues" evidence="3">
    <location>
        <begin position="295"/>
        <end position="318"/>
    </location>
</feature>
<dbReference type="PRINTS" id="PR00700">
    <property type="entry name" value="PRTYPHPHTASE"/>
</dbReference>
<dbReference type="CDD" id="cd18533">
    <property type="entry name" value="PTP_fungal"/>
    <property type="match status" value="1"/>
</dbReference>
<dbReference type="Proteomes" id="UP000321331">
    <property type="component" value="Unassembled WGS sequence"/>
</dbReference>
<feature type="region of interest" description="Disordered" evidence="3">
    <location>
        <begin position="868"/>
        <end position="895"/>
    </location>
</feature>
<feature type="compositionally biased region" description="Basic and acidic residues" evidence="3">
    <location>
        <begin position="868"/>
        <end position="880"/>
    </location>
</feature>
<dbReference type="InterPro" id="IPR036873">
    <property type="entry name" value="Rhodanese-like_dom_sf"/>
</dbReference>
<dbReference type="PANTHER" id="PTHR19134:SF561">
    <property type="entry name" value="PROTEIN TYROSINE PHOSPHATASE 36E, ISOFORM A"/>
    <property type="match status" value="1"/>
</dbReference>
<dbReference type="InterPro" id="IPR000242">
    <property type="entry name" value="PTP_cat"/>
</dbReference>
<dbReference type="SMART" id="SM00194">
    <property type="entry name" value="PTPc"/>
    <property type="match status" value="1"/>
</dbReference>
<comment type="similarity">
    <text evidence="1">Belongs to the protein-tyrosine phosphatase family. Non-receptor class subfamily.</text>
</comment>
<feature type="region of interest" description="Disordered" evidence="3">
    <location>
        <begin position="1"/>
        <end position="153"/>
    </location>
</feature>
<comment type="caution">
    <text evidence="7">The sequence shown here is derived from an EMBL/GenBank/DDBJ whole genome shotgun (WGS) entry which is preliminary data.</text>
</comment>
<dbReference type="InterPro" id="IPR003595">
    <property type="entry name" value="Tyr_Pase_cat"/>
</dbReference>
<dbReference type="InterPro" id="IPR050348">
    <property type="entry name" value="Protein-Tyr_Phosphatase"/>
</dbReference>
<dbReference type="PROSITE" id="PS00383">
    <property type="entry name" value="TYR_PHOSPHATASE_1"/>
    <property type="match status" value="1"/>
</dbReference>
<dbReference type="Pfam" id="PF00581">
    <property type="entry name" value="Rhodanese"/>
    <property type="match status" value="1"/>
</dbReference>
<feature type="compositionally biased region" description="Polar residues" evidence="3">
    <location>
        <begin position="76"/>
        <end position="90"/>
    </location>
</feature>
<sequence length="986" mass="109222">MSLAQPLFTPASPEMTSTTPITAFAMHDSRTGDRTPLHYTMKTPARHSPGGQSHSNNISHSRSNSYNINHSHSHSQTLRPTKPTKSSTPLASPRMPYSVGQNHPPPKLSPRVVSDNRSPSPNYFGLIVESANDRGDSSSGLPNENWSPSSSVKSFQAAIPKQVPLDANPEFEAFKRQADFNRGKSFALSTSHYAQTSVTSNGVAPVRPRPPRWHTHGSDTGGPSPFGRGLSSANVRPASRMDVDQDSLGDSAYVSSDSKRNSESSLYGHVPALNMPRFDSPLPMDPPQQRTSLTRSEDRDPRLSVMEHRPDPPDARDIRRSATVPATLEPGQPHMITGQQLRDILQSVKPERLLILDLRSSQNYAQSRIQGALNLCIPTTLLKRATFNIQKLKQTFQTSSDSEKFSTWQDTDYIVVYDAHASDKRDAITAQNMIKKFTSEGYTGGTCILKGGFNSFQENFPDMVDHQSATGSPGKPGPGHGGIAPVIGGVMLPNASNDVNPFFSNIRQNMDLADGVGQLDVSRPSALDSPSLPRWLREAAAKPDHGKKVSDKFLHIEVDEQSRMKAAYAAFNPQNKDKRSQVQLCGVEKGVKNRYKDILPFEHARVKLQEKPEGSCDYINASHLKASRSNKQYIATQGPLPATFEDFWSVIWQQDVRVVVMLTAESEGGQLKCHPYWKGRDFGAIRLKLLSEKKVSLDIDKHRSDSHHTPSASASEQGRKRANTTTTFESSTPTPRPTQGPAETPYVIVRKFALSHTAHPFAPIREITHLHFPSWPDFGTPAQPSHLLALVELANVMQRSALPVETSSVVGSKITSLESLPITWYDEPEADSRARPMLVHCSAGCGRTGTFCTVDSVIDMLKRQRQAKMDSVRSRDHDGDVNMGENGDMSPRSTKHFNFFTPGQRSNMERKVARGGANINVDWLYDDSVDLIQKTVEDFREQRLSMVQSLRQYVLCYETVLEWVTRMNERASSAPNGRLRSGSLRH</sequence>
<evidence type="ECO:0000256" key="3">
    <source>
        <dbReference type="SAM" id="MobiDB-lite"/>
    </source>
</evidence>
<protein>
    <recommendedName>
        <fullName evidence="2">protein-tyrosine-phosphatase</fullName>
        <ecNumber evidence="2">3.1.3.48</ecNumber>
    </recommendedName>
</protein>
<organism evidence="7 8">
    <name type="scientific">Fusarium oxysporum f. sp. cubense</name>
    <dbReference type="NCBI Taxonomy" id="61366"/>
    <lineage>
        <taxon>Eukaryota</taxon>
        <taxon>Fungi</taxon>
        <taxon>Dikarya</taxon>
        <taxon>Ascomycota</taxon>
        <taxon>Pezizomycotina</taxon>
        <taxon>Sordariomycetes</taxon>
        <taxon>Hypocreomycetidae</taxon>
        <taxon>Hypocreales</taxon>
        <taxon>Nectriaceae</taxon>
        <taxon>Fusarium</taxon>
        <taxon>Fusarium oxysporum species complex</taxon>
    </lineage>
</organism>
<feature type="domain" description="Rhodanese" evidence="6">
    <location>
        <begin position="349"/>
        <end position="465"/>
    </location>
</feature>
<evidence type="ECO:0000313" key="7">
    <source>
        <dbReference type="EMBL" id="TXC04489.1"/>
    </source>
</evidence>
<feature type="compositionally biased region" description="Low complexity" evidence="3">
    <location>
        <begin position="53"/>
        <end position="70"/>
    </location>
</feature>
<dbReference type="Pfam" id="PF00102">
    <property type="entry name" value="Y_phosphatase"/>
    <property type="match status" value="2"/>
</dbReference>
<dbReference type="PANTHER" id="PTHR19134">
    <property type="entry name" value="RECEPTOR-TYPE TYROSINE-PROTEIN PHOSPHATASE"/>
    <property type="match status" value="1"/>
</dbReference>
<dbReference type="Gene3D" id="3.40.250.10">
    <property type="entry name" value="Rhodanese-like domain"/>
    <property type="match status" value="1"/>
</dbReference>
<proteinExistence type="inferred from homology"/>